<dbReference type="Pfam" id="PF01432">
    <property type="entry name" value="Peptidase_M3"/>
    <property type="match status" value="1"/>
</dbReference>
<evidence type="ECO:0000256" key="7">
    <source>
        <dbReference type="RuleBase" id="RU003435"/>
    </source>
</evidence>
<dbReference type="InterPro" id="IPR001567">
    <property type="entry name" value="Pept_M3A_M3B_dom"/>
</dbReference>
<keyword evidence="6 7" id="KW-0482">Metalloprotease</keyword>
<dbReference type="SUPFAM" id="SSF55486">
    <property type="entry name" value="Metalloproteases ('zincins'), catalytic domain"/>
    <property type="match status" value="1"/>
</dbReference>
<keyword evidence="3 7" id="KW-0479">Metal-binding</keyword>
<evidence type="ECO:0000259" key="8">
    <source>
        <dbReference type="Pfam" id="PF01432"/>
    </source>
</evidence>
<evidence type="ECO:0000256" key="6">
    <source>
        <dbReference type="ARBA" id="ARBA00023049"/>
    </source>
</evidence>
<dbReference type="CDD" id="cd06455">
    <property type="entry name" value="M3A_TOP"/>
    <property type="match status" value="1"/>
</dbReference>
<evidence type="ECO:0000256" key="3">
    <source>
        <dbReference type="ARBA" id="ARBA00022723"/>
    </source>
</evidence>
<dbReference type="EMBL" id="MHOH01000017">
    <property type="protein sequence ID" value="OGZ60576.1"/>
    <property type="molecule type" value="Genomic_DNA"/>
</dbReference>
<dbReference type="PANTHER" id="PTHR11804">
    <property type="entry name" value="PROTEASE M3 THIMET OLIGOPEPTIDASE-RELATED"/>
    <property type="match status" value="1"/>
</dbReference>
<comment type="similarity">
    <text evidence="1 7">Belongs to the peptidase M3 family.</text>
</comment>
<evidence type="ECO:0000256" key="1">
    <source>
        <dbReference type="ARBA" id="ARBA00006040"/>
    </source>
</evidence>
<dbReference type="GO" id="GO:0006518">
    <property type="term" value="P:peptide metabolic process"/>
    <property type="evidence" value="ECO:0007669"/>
    <property type="project" value="TreeGrafter"/>
</dbReference>
<evidence type="ECO:0000313" key="10">
    <source>
        <dbReference type="Proteomes" id="UP000178835"/>
    </source>
</evidence>
<dbReference type="InterPro" id="IPR024077">
    <property type="entry name" value="Neurolysin/TOP_dom2"/>
</dbReference>
<gene>
    <name evidence="9" type="ORF">A2919_01710</name>
</gene>
<reference evidence="9 10" key="1">
    <citation type="journal article" date="2016" name="Nat. Commun.">
        <title>Thousands of microbial genomes shed light on interconnected biogeochemical processes in an aquifer system.</title>
        <authorList>
            <person name="Anantharaman K."/>
            <person name="Brown C.T."/>
            <person name="Hug L.A."/>
            <person name="Sharon I."/>
            <person name="Castelle C.J."/>
            <person name="Probst A.J."/>
            <person name="Thomas B.C."/>
            <person name="Singh A."/>
            <person name="Wilkins M.J."/>
            <person name="Karaoz U."/>
            <person name="Brodie E.L."/>
            <person name="Williams K.H."/>
            <person name="Hubbard S.S."/>
            <person name="Banfield J.F."/>
        </authorList>
    </citation>
    <scope>NUCLEOTIDE SEQUENCE [LARGE SCALE GENOMIC DNA]</scope>
</reference>
<protein>
    <recommendedName>
        <fullName evidence="8">Peptidase M3A/M3B catalytic domain-containing protein</fullName>
    </recommendedName>
</protein>
<comment type="caution">
    <text evidence="9">The sequence shown here is derived from an EMBL/GenBank/DDBJ whole genome shotgun (WGS) entry which is preliminary data.</text>
</comment>
<proteinExistence type="inferred from homology"/>
<keyword evidence="4 7" id="KW-0378">Hydrolase</keyword>
<dbReference type="Gene3D" id="1.10.1370.10">
    <property type="entry name" value="Neurolysin, domain 3"/>
    <property type="match status" value="1"/>
</dbReference>
<dbReference type="PANTHER" id="PTHR11804:SF84">
    <property type="entry name" value="SACCHAROLYSIN"/>
    <property type="match status" value="1"/>
</dbReference>
<dbReference type="InterPro" id="IPR024079">
    <property type="entry name" value="MetalloPept_cat_dom_sf"/>
</dbReference>
<comment type="cofactor">
    <cofactor evidence="7">
        <name>Zn(2+)</name>
        <dbReference type="ChEBI" id="CHEBI:29105"/>
    </cofactor>
    <text evidence="7">Binds 1 zinc ion.</text>
</comment>
<dbReference type="InterPro" id="IPR024080">
    <property type="entry name" value="Neurolysin/TOP_N"/>
</dbReference>
<dbReference type="GO" id="GO:0004222">
    <property type="term" value="F:metalloendopeptidase activity"/>
    <property type="evidence" value="ECO:0007669"/>
    <property type="project" value="InterPro"/>
</dbReference>
<feature type="domain" description="Peptidase M3A/M3B catalytic" evidence="8">
    <location>
        <begin position="205"/>
        <end position="635"/>
    </location>
</feature>
<dbReference type="GO" id="GO:0046872">
    <property type="term" value="F:metal ion binding"/>
    <property type="evidence" value="ECO:0007669"/>
    <property type="project" value="UniProtKB-UniRule"/>
</dbReference>
<sequence length="639" mass="73384">MPKWDYKQLKPSDLRNATGERLADAKNIISTVLSVKGKRTVENTLEPLNDMYVRLYNMSYRISNIQHLHPAKSMRAMAEKCDQEIDSFYFQLSLNRDLFEAEKLVDFSGADAGTKRLMEKSLLGYKRNGIDRDDKTRGTILELGVELSKLGSEFDRNYAEAVNTVAVGDASELDGVPESVIGRLGRGKDGSIIITTNYPDCLPVMEFCKNERVRKELYRASNTLAPENEAVLRNILVKRLQKARILGYENWAEYEAETKMSGSAGNIADFIDFLDTSTRRSAKKERKLILRHMAQKGVKKDSISSWNSMYFMEAVKREIFDFDSNVVMEYFSYGQVKQGILSVYGDLFGIEFIPNSDISVWHRSVECYDVLEGTEIIGRIYLDMHPRNGKYKHAACGTLVPGIKDKQIPEVVLMCNFPGERKSDSGLMQFGQVKTFFHEFGHLLHNVFAGKQKWVSYSGISTQRDFVETPSQLLEEWLGDPQVLRRIGKHYETGEPIPEELAEKLSRIKEFGKVLHVRRQAFLATVAFRMHTHPDPANLDFAKLWEEIYSEHLEGTHMWTSWTHLYGYSSNYYTYMWSLVIAKDLMTGFNPENLMDKDIAHRYRKTVLEPGGSLDAADLVSNFLWRPYSFKAFSKWLKK</sequence>
<dbReference type="GO" id="GO:0006508">
    <property type="term" value="P:proteolysis"/>
    <property type="evidence" value="ECO:0007669"/>
    <property type="project" value="UniProtKB-KW"/>
</dbReference>
<dbReference type="Gene3D" id="1.20.1050.40">
    <property type="entry name" value="Endopeptidase. Chain P, domain 1"/>
    <property type="match status" value="1"/>
</dbReference>
<keyword evidence="5 7" id="KW-0862">Zinc</keyword>
<organism evidence="9 10">
    <name type="scientific">Candidatus Spechtbacteria bacterium RIFCSPLOWO2_01_FULL_43_12</name>
    <dbReference type="NCBI Taxonomy" id="1802162"/>
    <lineage>
        <taxon>Bacteria</taxon>
        <taxon>Candidatus Spechtiibacteriota</taxon>
    </lineage>
</organism>
<dbReference type="AlphaFoldDB" id="A0A1G2HDL1"/>
<dbReference type="InterPro" id="IPR045090">
    <property type="entry name" value="Pept_M3A_M3B"/>
</dbReference>
<dbReference type="Gene3D" id="3.40.390.10">
    <property type="entry name" value="Collagenase (Catalytic Domain)"/>
    <property type="match status" value="1"/>
</dbReference>
<evidence type="ECO:0000313" key="9">
    <source>
        <dbReference type="EMBL" id="OGZ60576.1"/>
    </source>
</evidence>
<evidence type="ECO:0000256" key="2">
    <source>
        <dbReference type="ARBA" id="ARBA00022670"/>
    </source>
</evidence>
<name>A0A1G2HDL1_9BACT</name>
<evidence type="ECO:0000256" key="4">
    <source>
        <dbReference type="ARBA" id="ARBA00022801"/>
    </source>
</evidence>
<evidence type="ECO:0000256" key="5">
    <source>
        <dbReference type="ARBA" id="ARBA00022833"/>
    </source>
</evidence>
<dbReference type="Proteomes" id="UP000178835">
    <property type="component" value="Unassembled WGS sequence"/>
</dbReference>
<accession>A0A1G2HDL1</accession>
<keyword evidence="2 7" id="KW-0645">Protease</keyword>